<proteinExistence type="predicted"/>
<sequence length="43" mass="5177">MKIHGVPEERYLNKESESHSDEKSKTSDYYSLFKFYYKTLAIL</sequence>
<dbReference type="AlphaFoldDB" id="A0A077EL89"/>
<dbReference type="EMBL" id="CP007547">
    <property type="protein sequence ID" value="AIL47243.1"/>
    <property type="molecule type" value="Genomic_DNA"/>
</dbReference>
<evidence type="ECO:0000313" key="3">
    <source>
        <dbReference type="Proteomes" id="UP000028933"/>
    </source>
</evidence>
<dbReference type="Proteomes" id="UP000028933">
    <property type="component" value="Chromosome"/>
</dbReference>
<feature type="region of interest" description="Disordered" evidence="1">
    <location>
        <begin position="1"/>
        <end position="25"/>
    </location>
</feature>
<name>A0A077EL89_9FLAO</name>
<gene>
    <name evidence="2" type="ORF">BD94_3468</name>
</gene>
<reference evidence="2" key="2">
    <citation type="journal article" date="2015" name="Genome Biol. Evol.">
        <title>Complete Genome Sequence and Transcriptomic Analysis of the Novel Pathogen Elizabethkingia anophelis in Response to Oxidative Stress.</title>
        <authorList>
            <person name="Li Y."/>
            <person name="Liu Y."/>
            <person name="Chew S.C."/>
            <person name="Tay M."/>
            <person name="Salido M.M."/>
            <person name="Teo J."/>
            <person name="Lauro F.M."/>
            <person name="Givskov M."/>
            <person name="Yang L."/>
        </authorList>
    </citation>
    <scope>NUCLEOTIDE SEQUENCE</scope>
    <source>
        <strain evidence="2">NUHP1</strain>
    </source>
</reference>
<evidence type="ECO:0000256" key="1">
    <source>
        <dbReference type="SAM" id="MobiDB-lite"/>
    </source>
</evidence>
<accession>A0A077EL89</accession>
<organism evidence="2 3">
    <name type="scientific">Elizabethkingia anophelis NUHP1</name>
    <dbReference type="NCBI Taxonomy" id="1338011"/>
    <lineage>
        <taxon>Bacteria</taxon>
        <taxon>Pseudomonadati</taxon>
        <taxon>Bacteroidota</taxon>
        <taxon>Flavobacteriia</taxon>
        <taxon>Flavobacteriales</taxon>
        <taxon>Weeksellaceae</taxon>
        <taxon>Elizabethkingia</taxon>
    </lineage>
</organism>
<protein>
    <submittedName>
        <fullName evidence="2">Uncharacterized protein</fullName>
    </submittedName>
</protein>
<dbReference type="KEGG" id="eao:BD94_3468"/>
<dbReference type="HOGENOM" id="CLU_3232973_0_0_10"/>
<reference evidence="2" key="1">
    <citation type="journal article" date="2013" name="Lancet">
        <title>First case of E anophelis outbreak in an intensive-care unit.</title>
        <authorList>
            <person name="Teo J."/>
            <person name="Tan S.Y."/>
            <person name="Tay M."/>
            <person name="Ding Y."/>
            <person name="Kjelleberg S."/>
            <person name="Givskov M."/>
            <person name="Lin R.T."/>
            <person name="Yang L."/>
        </authorList>
    </citation>
    <scope>NUCLEOTIDE SEQUENCE [LARGE SCALE GENOMIC DNA]</scope>
    <source>
        <strain evidence="2">NUHP1</strain>
    </source>
</reference>
<evidence type="ECO:0000313" key="2">
    <source>
        <dbReference type="EMBL" id="AIL47243.1"/>
    </source>
</evidence>